<name>A0A2G8LHW3_STIJA</name>
<proteinExistence type="predicted"/>
<dbReference type="AlphaFoldDB" id="A0A2G8LHW3"/>
<feature type="compositionally biased region" description="Basic and acidic residues" evidence="2">
    <location>
        <begin position="562"/>
        <end position="571"/>
    </location>
</feature>
<accession>A0A2G8LHW3</accession>
<organism evidence="4 5">
    <name type="scientific">Stichopus japonicus</name>
    <name type="common">Sea cucumber</name>
    <dbReference type="NCBI Taxonomy" id="307972"/>
    <lineage>
        <taxon>Eukaryota</taxon>
        <taxon>Metazoa</taxon>
        <taxon>Echinodermata</taxon>
        <taxon>Eleutherozoa</taxon>
        <taxon>Echinozoa</taxon>
        <taxon>Holothuroidea</taxon>
        <taxon>Aspidochirotacea</taxon>
        <taxon>Aspidochirotida</taxon>
        <taxon>Stichopodidae</taxon>
        <taxon>Apostichopus</taxon>
    </lineage>
</organism>
<dbReference type="GO" id="GO:0008270">
    <property type="term" value="F:zinc ion binding"/>
    <property type="evidence" value="ECO:0007669"/>
    <property type="project" value="UniProtKB-KW"/>
</dbReference>
<comment type="caution">
    <text evidence="4">The sequence shown here is derived from an EMBL/GenBank/DDBJ whole genome shotgun (WGS) entry which is preliminary data.</text>
</comment>
<feature type="region of interest" description="Disordered" evidence="2">
    <location>
        <begin position="521"/>
        <end position="580"/>
    </location>
</feature>
<evidence type="ECO:0000256" key="2">
    <source>
        <dbReference type="SAM" id="MobiDB-lite"/>
    </source>
</evidence>
<feature type="region of interest" description="Disordered" evidence="2">
    <location>
        <begin position="388"/>
        <end position="433"/>
    </location>
</feature>
<dbReference type="GO" id="GO:0005634">
    <property type="term" value="C:nucleus"/>
    <property type="evidence" value="ECO:0007669"/>
    <property type="project" value="TreeGrafter"/>
</dbReference>
<feature type="compositionally biased region" description="Low complexity" evidence="2">
    <location>
        <begin position="552"/>
        <end position="561"/>
    </location>
</feature>
<dbReference type="GO" id="GO:0007507">
    <property type="term" value="P:heart development"/>
    <property type="evidence" value="ECO:0007669"/>
    <property type="project" value="TreeGrafter"/>
</dbReference>
<dbReference type="Proteomes" id="UP000230750">
    <property type="component" value="Unassembled WGS sequence"/>
</dbReference>
<feature type="domain" description="C2H2-type" evidence="3">
    <location>
        <begin position="438"/>
        <end position="466"/>
    </location>
</feature>
<dbReference type="PANTHER" id="PTHR12958">
    <property type="entry name" value="FRIEND OF GATA2-RELATED"/>
    <property type="match status" value="1"/>
</dbReference>
<evidence type="ECO:0000313" key="4">
    <source>
        <dbReference type="EMBL" id="PIK59844.1"/>
    </source>
</evidence>
<dbReference type="OrthoDB" id="8742770at2759"/>
<dbReference type="EMBL" id="MRZV01000072">
    <property type="protein sequence ID" value="PIK59844.1"/>
    <property type="molecule type" value="Genomic_DNA"/>
</dbReference>
<feature type="compositionally biased region" description="Basic and acidic residues" evidence="2">
    <location>
        <begin position="388"/>
        <end position="400"/>
    </location>
</feature>
<sequence length="580" mass="63963">MEVCEFLQRLIKSGKQVAATPKITDQRLPLYMKGLQVVPSWAPIIIKDNTSGERLIGHQWVSAIMELISAVLQAWIKSLLEWIFSASLATLTKKTLFLIEVASAIKRCLHALSSIKNNRITVDLRIAGLGWFQTLLSLLRTRSYPSCLGGGYFYPGDPCTLKPIVFGQGQGFNVTVMSSQRELRKGMSASDCIHDNPLQEDVAEDSLSCKFIEALQQAIVGQTLGPISSSICQIATETIAVSDEKSKTLDPERSTTSLKVILQGNNGEEESVSFIPAVDEDDAHLVIQKTGRGVYVKLMRRFETPSEIRGLVIDGQLKKDTAEVVVIKEEEEVDEGLVEHPPSSDTSHIDEEHILNVTKKCPNCSVCFRNTSNLLAHQTYYCTGRDHKEQAAPSPRDHHVSSKSLSVSQSSSPRLTSRSSSRNSSGSDEGSGSAQSVHVCQLCQSSFMSRQNCESHMLILHCGEHVPMCKFCNFVAGSWDILRDHVFTHVKVEKREEAQSSNGDRSVVGCNGCARLTEIGESDGVVGGDDSSRDNSQGRSNTKHFHVKHDSNSMNDNCNSNDSRETDDVHRHVVYSKNQI</sequence>
<dbReference type="Gene3D" id="3.30.160.60">
    <property type="entry name" value="Classic Zinc Finger"/>
    <property type="match status" value="1"/>
</dbReference>
<evidence type="ECO:0000256" key="1">
    <source>
        <dbReference type="PROSITE-ProRule" id="PRU00042"/>
    </source>
</evidence>
<dbReference type="GO" id="GO:0030154">
    <property type="term" value="P:cell differentiation"/>
    <property type="evidence" value="ECO:0007669"/>
    <property type="project" value="TreeGrafter"/>
</dbReference>
<dbReference type="SMART" id="SM00355">
    <property type="entry name" value="ZnF_C2H2"/>
    <property type="match status" value="3"/>
</dbReference>
<dbReference type="InterPro" id="IPR036236">
    <property type="entry name" value="Znf_C2H2_sf"/>
</dbReference>
<reference evidence="4 5" key="1">
    <citation type="journal article" date="2017" name="PLoS Biol.">
        <title>The sea cucumber genome provides insights into morphological evolution and visceral regeneration.</title>
        <authorList>
            <person name="Zhang X."/>
            <person name="Sun L."/>
            <person name="Yuan J."/>
            <person name="Sun Y."/>
            <person name="Gao Y."/>
            <person name="Zhang L."/>
            <person name="Li S."/>
            <person name="Dai H."/>
            <person name="Hamel J.F."/>
            <person name="Liu C."/>
            <person name="Yu Y."/>
            <person name="Liu S."/>
            <person name="Lin W."/>
            <person name="Guo K."/>
            <person name="Jin S."/>
            <person name="Xu P."/>
            <person name="Storey K.B."/>
            <person name="Huan P."/>
            <person name="Zhang T."/>
            <person name="Zhou Y."/>
            <person name="Zhang J."/>
            <person name="Lin C."/>
            <person name="Li X."/>
            <person name="Xing L."/>
            <person name="Huo D."/>
            <person name="Sun M."/>
            <person name="Wang L."/>
            <person name="Mercier A."/>
            <person name="Li F."/>
            <person name="Yang H."/>
            <person name="Xiang J."/>
        </authorList>
    </citation>
    <scope>NUCLEOTIDE SEQUENCE [LARGE SCALE GENOMIC DNA]</scope>
    <source>
        <strain evidence="4">Shaxun</strain>
        <tissue evidence="4">Muscle</tissue>
    </source>
</reference>
<evidence type="ECO:0000259" key="3">
    <source>
        <dbReference type="PROSITE" id="PS50157"/>
    </source>
</evidence>
<keyword evidence="1" id="KW-0479">Metal-binding</keyword>
<dbReference type="GO" id="GO:0045944">
    <property type="term" value="P:positive regulation of transcription by RNA polymerase II"/>
    <property type="evidence" value="ECO:0007669"/>
    <property type="project" value="TreeGrafter"/>
</dbReference>
<keyword evidence="1" id="KW-0862">Zinc</keyword>
<evidence type="ECO:0000313" key="5">
    <source>
        <dbReference type="Proteomes" id="UP000230750"/>
    </source>
</evidence>
<dbReference type="PROSITE" id="PS50157">
    <property type="entry name" value="ZINC_FINGER_C2H2_2"/>
    <property type="match status" value="1"/>
</dbReference>
<dbReference type="GO" id="GO:0000122">
    <property type="term" value="P:negative regulation of transcription by RNA polymerase II"/>
    <property type="evidence" value="ECO:0007669"/>
    <property type="project" value="TreeGrafter"/>
</dbReference>
<keyword evidence="1" id="KW-0863">Zinc-finger</keyword>
<dbReference type="STRING" id="307972.A0A2G8LHW3"/>
<dbReference type="GO" id="GO:0061629">
    <property type="term" value="F:RNA polymerase II-specific DNA-binding transcription factor binding"/>
    <property type="evidence" value="ECO:0007669"/>
    <property type="project" value="InterPro"/>
</dbReference>
<feature type="compositionally biased region" description="Low complexity" evidence="2">
    <location>
        <begin position="402"/>
        <end position="433"/>
    </location>
</feature>
<dbReference type="InterPro" id="IPR013087">
    <property type="entry name" value="Znf_C2H2_type"/>
</dbReference>
<protein>
    <recommendedName>
        <fullName evidence="3">C2H2-type domain-containing protein</fullName>
    </recommendedName>
</protein>
<dbReference type="PROSITE" id="PS00028">
    <property type="entry name" value="ZINC_FINGER_C2H2_1"/>
    <property type="match status" value="1"/>
</dbReference>
<dbReference type="PANTHER" id="PTHR12958:SF3">
    <property type="entry name" value="ZINC FINGER PROTEIN USH"/>
    <property type="match status" value="1"/>
</dbReference>
<dbReference type="SUPFAM" id="SSF57667">
    <property type="entry name" value="beta-beta-alpha zinc fingers"/>
    <property type="match status" value="2"/>
</dbReference>
<dbReference type="InterPro" id="IPR039746">
    <property type="entry name" value="FOG"/>
</dbReference>
<keyword evidence="5" id="KW-1185">Reference proteome</keyword>
<gene>
    <name evidence="4" type="ORF">BSL78_03216</name>
</gene>